<keyword evidence="3" id="KW-1185">Reference proteome</keyword>
<dbReference type="GO" id="GO:0005886">
    <property type="term" value="C:plasma membrane"/>
    <property type="evidence" value="ECO:0007669"/>
    <property type="project" value="TreeGrafter"/>
</dbReference>
<dbReference type="GO" id="GO:0031902">
    <property type="term" value="C:late endosome membrane"/>
    <property type="evidence" value="ECO:0007669"/>
    <property type="project" value="TreeGrafter"/>
</dbReference>
<accession>A0A0M0LPJ9</accession>
<dbReference type="InterPro" id="IPR006342">
    <property type="entry name" value="FkbM_mtfrase"/>
</dbReference>
<dbReference type="InterPro" id="IPR053202">
    <property type="entry name" value="EGF_Rcpt_Signaling_Reg"/>
</dbReference>
<dbReference type="Gene3D" id="3.40.50.150">
    <property type="entry name" value="Vaccinia Virus protein VP39"/>
    <property type="match status" value="1"/>
</dbReference>
<dbReference type="PANTHER" id="PTHR34009">
    <property type="entry name" value="PROTEIN STAR"/>
    <property type="match status" value="1"/>
</dbReference>
<evidence type="ECO:0000313" key="3">
    <source>
        <dbReference type="Proteomes" id="UP000037460"/>
    </source>
</evidence>
<feature type="domain" description="Methyltransferase FkbM" evidence="1">
    <location>
        <begin position="36"/>
        <end position="198"/>
    </location>
</feature>
<evidence type="ECO:0000313" key="2">
    <source>
        <dbReference type="EMBL" id="KOO52832.1"/>
    </source>
</evidence>
<comment type="caution">
    <text evidence="2">The sequence shown here is derived from an EMBL/GenBank/DDBJ whole genome shotgun (WGS) entry which is preliminary data.</text>
</comment>
<organism evidence="2 3">
    <name type="scientific">Chrysochromulina tobinii</name>
    <dbReference type="NCBI Taxonomy" id="1460289"/>
    <lineage>
        <taxon>Eukaryota</taxon>
        <taxon>Haptista</taxon>
        <taxon>Haptophyta</taxon>
        <taxon>Prymnesiophyceae</taxon>
        <taxon>Prymnesiales</taxon>
        <taxon>Chrysochromulinaceae</taxon>
        <taxon>Chrysochromulina</taxon>
    </lineage>
</organism>
<dbReference type="GO" id="GO:0005789">
    <property type="term" value="C:endoplasmic reticulum membrane"/>
    <property type="evidence" value="ECO:0007669"/>
    <property type="project" value="TreeGrafter"/>
</dbReference>
<dbReference type="PANTHER" id="PTHR34009:SF2">
    <property type="entry name" value="PROTEIN STAR"/>
    <property type="match status" value="1"/>
</dbReference>
<dbReference type="AlphaFoldDB" id="A0A0M0LPJ9"/>
<dbReference type="Pfam" id="PF05050">
    <property type="entry name" value="Methyltransf_21"/>
    <property type="match status" value="1"/>
</dbReference>
<dbReference type="InterPro" id="IPR029063">
    <property type="entry name" value="SAM-dependent_MTases_sf"/>
</dbReference>
<dbReference type="GO" id="GO:0016197">
    <property type="term" value="P:endosomal transport"/>
    <property type="evidence" value="ECO:0007669"/>
    <property type="project" value="TreeGrafter"/>
</dbReference>
<dbReference type="OrthoDB" id="6352234at2759"/>
<name>A0A0M0LPJ9_9EUKA</name>
<dbReference type="GO" id="GO:0005794">
    <property type="term" value="C:Golgi apparatus"/>
    <property type="evidence" value="ECO:0007669"/>
    <property type="project" value="TreeGrafter"/>
</dbReference>
<proteinExistence type="predicted"/>
<protein>
    <recommendedName>
        <fullName evidence="1">Methyltransferase FkbM domain-containing protein</fullName>
    </recommendedName>
</protein>
<gene>
    <name evidence="2" type="ORF">Ctob_009793</name>
</gene>
<evidence type="ECO:0000259" key="1">
    <source>
        <dbReference type="Pfam" id="PF05050"/>
    </source>
</evidence>
<sequence length="261" mass="29426">MPDYLSYSGHVYYSQSGQEAAVLSLLERNTNGFFIDIAANEPFQNSNTALLERHYGWRGVCIDAAKRSRRRFTETNRTCTFMLALTGDPTSETKSLLFREIVPPPNASPSTAWMHGLSSVVSSTAAPTCWGRHCLTVQEFTRRGVKLMHRSMTPRSLEDILDEAKAPPTIDYMSLDVEGHETNVLRGLHRKVRVLTVERPDAAARTILHQRDMVHACDFDFGEELWIEHSQASSLVPRGINATMLCADGQKTKKKMERQKN</sequence>
<dbReference type="EMBL" id="JWZX01000486">
    <property type="protein sequence ID" value="KOO52832.1"/>
    <property type="molecule type" value="Genomic_DNA"/>
</dbReference>
<dbReference type="Proteomes" id="UP000037460">
    <property type="component" value="Unassembled WGS sequence"/>
</dbReference>
<dbReference type="GO" id="GO:0006888">
    <property type="term" value="P:endoplasmic reticulum to Golgi vesicle-mediated transport"/>
    <property type="evidence" value="ECO:0007669"/>
    <property type="project" value="TreeGrafter"/>
</dbReference>
<reference evidence="3" key="1">
    <citation type="journal article" date="2015" name="PLoS Genet.">
        <title>Genome Sequence and Transcriptome Analyses of Chrysochromulina tobin: Metabolic Tools for Enhanced Algal Fitness in the Prominent Order Prymnesiales (Haptophyceae).</title>
        <authorList>
            <person name="Hovde B.T."/>
            <person name="Deodato C.R."/>
            <person name="Hunsperger H.M."/>
            <person name="Ryken S.A."/>
            <person name="Yost W."/>
            <person name="Jha R.K."/>
            <person name="Patterson J."/>
            <person name="Monnat R.J. Jr."/>
            <person name="Barlow S.B."/>
            <person name="Starkenburg S.R."/>
            <person name="Cattolico R.A."/>
        </authorList>
    </citation>
    <scope>NUCLEOTIDE SEQUENCE</scope>
    <source>
        <strain evidence="3">CCMP291</strain>
    </source>
</reference>